<dbReference type="PANTHER" id="PTHR10696:SF51">
    <property type="entry name" value="TRIMETHYLLYSINE DIOXYGENASE, MITOCHONDRIAL"/>
    <property type="match status" value="1"/>
</dbReference>
<dbReference type="InParanoid" id="A0A7M7NK65"/>
<dbReference type="GO" id="GO:0050353">
    <property type="term" value="F:trimethyllysine dioxygenase activity"/>
    <property type="evidence" value="ECO:0007669"/>
    <property type="project" value="UniProtKB-EC"/>
</dbReference>
<dbReference type="GO" id="GO:0005739">
    <property type="term" value="C:mitochondrion"/>
    <property type="evidence" value="ECO:0000318"/>
    <property type="project" value="GO_Central"/>
</dbReference>
<dbReference type="CTD" id="55217"/>
<comment type="catalytic activity">
    <reaction evidence="16">
        <text>N(6),N(6),N(6)-trimethyl-L-lysine + 2-oxoglutarate + O2 = (3S)-3-hydroxy-N(6),N(6),N(6)-trimethyl-L-lysine + succinate + CO2</text>
        <dbReference type="Rhea" id="RHEA:14181"/>
        <dbReference type="ChEBI" id="CHEBI:15379"/>
        <dbReference type="ChEBI" id="CHEBI:16526"/>
        <dbReference type="ChEBI" id="CHEBI:16810"/>
        <dbReference type="ChEBI" id="CHEBI:30031"/>
        <dbReference type="ChEBI" id="CHEBI:58100"/>
        <dbReference type="ChEBI" id="CHEBI:141499"/>
        <dbReference type="EC" id="1.14.11.8"/>
    </reaction>
</comment>
<dbReference type="AlphaFoldDB" id="A0A7M7NK65"/>
<evidence type="ECO:0000256" key="12">
    <source>
        <dbReference type="ARBA" id="ARBA00030363"/>
    </source>
</evidence>
<evidence type="ECO:0000256" key="1">
    <source>
        <dbReference type="ARBA" id="ARBA00001954"/>
    </source>
</evidence>
<dbReference type="InterPro" id="IPR042098">
    <property type="entry name" value="TauD-like_sf"/>
</dbReference>
<dbReference type="SUPFAM" id="SSF51197">
    <property type="entry name" value="Clavaminate synthase-like"/>
    <property type="match status" value="1"/>
</dbReference>
<dbReference type="UniPathway" id="UPA00118"/>
<evidence type="ECO:0000256" key="10">
    <source>
        <dbReference type="ARBA" id="ARBA00023002"/>
    </source>
</evidence>
<evidence type="ECO:0000256" key="9">
    <source>
        <dbReference type="ARBA" id="ARBA00022964"/>
    </source>
</evidence>
<keyword evidence="20" id="KW-1185">Reference proteome</keyword>
<evidence type="ECO:0000256" key="11">
    <source>
        <dbReference type="ARBA" id="ARBA00023004"/>
    </source>
</evidence>
<evidence type="ECO:0000256" key="16">
    <source>
        <dbReference type="ARBA" id="ARBA00049334"/>
    </source>
</evidence>
<comment type="similarity">
    <text evidence="4">Belongs to the gamma-BBH/TMLD family.</text>
</comment>
<dbReference type="GO" id="GO:0045329">
    <property type="term" value="P:carnitine biosynthetic process"/>
    <property type="evidence" value="ECO:0000318"/>
    <property type="project" value="GO_Central"/>
</dbReference>
<feature type="domain" description="Gamma-butyrobetaine hydroxylase-like N-terminal" evidence="18">
    <location>
        <begin position="95"/>
        <end position="175"/>
    </location>
</feature>
<dbReference type="InterPro" id="IPR050411">
    <property type="entry name" value="AlphaKG_dependent_hydroxylases"/>
</dbReference>
<dbReference type="RefSeq" id="XP_030837850.1">
    <property type="nucleotide sequence ID" value="XM_030981990.1"/>
</dbReference>
<protein>
    <recommendedName>
        <fullName evidence="6">Trimethyllysine dioxygenase, mitochondrial</fullName>
        <ecNumber evidence="5">1.14.11.8</ecNumber>
    </recommendedName>
    <alternativeName>
        <fullName evidence="13">Epsilon-trimethyllysine 2-oxoglutarate dioxygenase</fullName>
    </alternativeName>
    <alternativeName>
        <fullName evidence="12">TML hydroxylase</fullName>
    </alternativeName>
    <alternativeName>
        <fullName evidence="14">TML-alpha-ketoglutarate dioxygenase</fullName>
    </alternativeName>
</protein>
<evidence type="ECO:0000256" key="4">
    <source>
        <dbReference type="ARBA" id="ARBA00008654"/>
    </source>
</evidence>
<evidence type="ECO:0000256" key="2">
    <source>
        <dbReference type="ARBA" id="ARBA00001961"/>
    </source>
</evidence>
<sequence length="462" mass="52490">MMLQRMPSSCLHLLRHGNNLVTRCEMYAARRTMFSLARRSITSDTTSQTRWLCSGPLPLNQSYRATLQSRPVRVASLCHQSTSSSAVESTIAADIQQESDHLSVTVGNQTFKASYLWLRDHCRCSSCYEETCHENFVDIVALPDDITPKECHSKNGNLHLTWPDDHVTSYSIQWLQDNTPGQRSMAGSSQQLQPFYWDKASLAGNLPEDVHIDEVREGDGLKKVMENLHVYGLTFISGVEATQESTEEALHLVAPPMYTHYGRVWQYQNDGEIADAGYTSVSLKGHTDHTYFEHGAGGLALHCLYHDGTGGENTLIDGFHAAKLLKETHPDHYDTLLHAPVVGHYLDPTKDFRCYHNVLRHNVLTGQLQQIRFNPHDRSTLSYTSYEDAERFYAAYRTFGRIIESPESKFLTKLQPGRMVVFDNWRLLHGRAGFTGKRVMCGCYFNYDDFQNLKRTKANLDV</sequence>
<keyword evidence="11" id="KW-0408">Iron</keyword>
<dbReference type="FunCoup" id="A0A7M7NK65">
    <property type="interactions" value="544"/>
</dbReference>
<evidence type="ECO:0000256" key="6">
    <source>
        <dbReference type="ARBA" id="ARBA00016835"/>
    </source>
</evidence>
<evidence type="ECO:0000256" key="15">
    <source>
        <dbReference type="ARBA" id="ARBA00046008"/>
    </source>
</evidence>
<accession>A0A7M7NK65</accession>
<evidence type="ECO:0000313" key="19">
    <source>
        <dbReference type="EnsemblMetazoa" id="XP_030837850"/>
    </source>
</evidence>
<keyword evidence="10" id="KW-0560">Oxidoreductase</keyword>
<keyword evidence="7" id="KW-0479">Metal-binding</keyword>
<evidence type="ECO:0000256" key="14">
    <source>
        <dbReference type="ARBA" id="ARBA00032283"/>
    </source>
</evidence>
<dbReference type="FunFam" id="3.30.2020.30:FF:000008">
    <property type="entry name" value="Trimethyllysine hydroxylase, epsilon"/>
    <property type="match status" value="1"/>
</dbReference>
<dbReference type="InterPro" id="IPR010376">
    <property type="entry name" value="GBBH-like_N"/>
</dbReference>
<dbReference type="NCBIfam" id="TIGR02410">
    <property type="entry name" value="carnitine_TMLD"/>
    <property type="match status" value="1"/>
</dbReference>
<dbReference type="Pfam" id="PF06155">
    <property type="entry name" value="GBBH-like_N"/>
    <property type="match status" value="1"/>
</dbReference>
<dbReference type="GeneID" id="584681"/>
<dbReference type="KEGG" id="spu:584681"/>
<evidence type="ECO:0000259" key="18">
    <source>
        <dbReference type="Pfam" id="PF06155"/>
    </source>
</evidence>
<dbReference type="Proteomes" id="UP000007110">
    <property type="component" value="Unassembled WGS sequence"/>
</dbReference>
<proteinExistence type="inferred from homology"/>
<comment type="pathway">
    <text evidence="3">Amine and polyamine biosynthesis; carnitine biosynthesis.</text>
</comment>
<reference evidence="20" key="1">
    <citation type="submission" date="2015-02" db="EMBL/GenBank/DDBJ databases">
        <title>Genome sequencing for Strongylocentrotus purpuratus.</title>
        <authorList>
            <person name="Murali S."/>
            <person name="Liu Y."/>
            <person name="Vee V."/>
            <person name="English A."/>
            <person name="Wang M."/>
            <person name="Skinner E."/>
            <person name="Han Y."/>
            <person name="Muzny D.M."/>
            <person name="Worley K.C."/>
            <person name="Gibbs R.A."/>
        </authorList>
    </citation>
    <scope>NUCLEOTIDE SEQUENCE</scope>
</reference>
<dbReference type="GO" id="GO:0005506">
    <property type="term" value="F:iron ion binding"/>
    <property type="evidence" value="ECO:0007669"/>
    <property type="project" value="InterPro"/>
</dbReference>
<evidence type="ECO:0000313" key="20">
    <source>
        <dbReference type="Proteomes" id="UP000007110"/>
    </source>
</evidence>
<keyword evidence="8" id="KW-0124">Carnitine biosynthesis</keyword>
<dbReference type="Gene3D" id="3.60.130.10">
    <property type="entry name" value="Clavaminate synthase-like"/>
    <property type="match status" value="1"/>
</dbReference>
<dbReference type="Gene3D" id="3.30.2020.30">
    <property type="match status" value="1"/>
</dbReference>
<keyword evidence="9" id="KW-0223">Dioxygenase</keyword>
<dbReference type="PANTHER" id="PTHR10696">
    <property type="entry name" value="GAMMA-BUTYROBETAINE HYDROXYLASE-RELATED"/>
    <property type="match status" value="1"/>
</dbReference>
<organism evidence="19 20">
    <name type="scientific">Strongylocentrotus purpuratus</name>
    <name type="common">Purple sea urchin</name>
    <dbReference type="NCBI Taxonomy" id="7668"/>
    <lineage>
        <taxon>Eukaryota</taxon>
        <taxon>Metazoa</taxon>
        <taxon>Echinodermata</taxon>
        <taxon>Eleutherozoa</taxon>
        <taxon>Echinozoa</taxon>
        <taxon>Echinoidea</taxon>
        <taxon>Euechinoidea</taxon>
        <taxon>Echinacea</taxon>
        <taxon>Camarodonta</taxon>
        <taxon>Echinidea</taxon>
        <taxon>Strongylocentrotidae</taxon>
        <taxon>Strongylocentrotus</taxon>
    </lineage>
</organism>
<comment type="cofactor">
    <cofactor evidence="1">
        <name>Fe(2+)</name>
        <dbReference type="ChEBI" id="CHEBI:29033"/>
    </cofactor>
</comment>
<dbReference type="EnsemblMetazoa" id="XM_030981990">
    <property type="protein sequence ID" value="XP_030837850"/>
    <property type="gene ID" value="LOC584681"/>
</dbReference>
<evidence type="ECO:0000256" key="8">
    <source>
        <dbReference type="ARBA" id="ARBA00022873"/>
    </source>
</evidence>
<dbReference type="InterPro" id="IPR012776">
    <property type="entry name" value="Trimethyllysine_dOase"/>
</dbReference>
<evidence type="ECO:0000256" key="7">
    <source>
        <dbReference type="ARBA" id="ARBA00022723"/>
    </source>
</evidence>
<feature type="domain" description="TauD/TfdA-like" evidence="17">
    <location>
        <begin position="210"/>
        <end position="444"/>
    </location>
</feature>
<dbReference type="EC" id="1.14.11.8" evidence="5"/>
<evidence type="ECO:0000256" key="3">
    <source>
        <dbReference type="ARBA" id="ARBA00005022"/>
    </source>
</evidence>
<dbReference type="InterPro" id="IPR038492">
    <property type="entry name" value="GBBH-like_N_sf"/>
</dbReference>
<evidence type="ECO:0000259" key="17">
    <source>
        <dbReference type="Pfam" id="PF02668"/>
    </source>
</evidence>
<evidence type="ECO:0000256" key="13">
    <source>
        <dbReference type="ARBA" id="ARBA00031778"/>
    </source>
</evidence>
<dbReference type="FunFam" id="3.60.130.10:FF:000001">
    <property type="entry name" value="Trimethyllysine dioxygenase, mitochondrial"/>
    <property type="match status" value="1"/>
</dbReference>
<comment type="function">
    <text evidence="15">Converts trimethyllysine (TML) into hydroxytrimethyllysine (HTML).</text>
</comment>
<dbReference type="InterPro" id="IPR003819">
    <property type="entry name" value="TauD/TfdA-like"/>
</dbReference>
<reference evidence="19" key="2">
    <citation type="submission" date="2021-01" db="UniProtKB">
        <authorList>
            <consortium name="EnsemblMetazoa"/>
        </authorList>
    </citation>
    <scope>IDENTIFICATION</scope>
</reference>
<name>A0A7M7NK65_STRPU</name>
<comment type="cofactor">
    <cofactor evidence="2">
        <name>L-ascorbate</name>
        <dbReference type="ChEBI" id="CHEBI:38290"/>
    </cofactor>
</comment>
<evidence type="ECO:0000256" key="5">
    <source>
        <dbReference type="ARBA" id="ARBA00012267"/>
    </source>
</evidence>
<dbReference type="Pfam" id="PF02668">
    <property type="entry name" value="TauD"/>
    <property type="match status" value="1"/>
</dbReference>